<dbReference type="Gene3D" id="1.20.120.1630">
    <property type="match status" value="1"/>
</dbReference>
<dbReference type="EMBL" id="JAHJDP010000087">
    <property type="protein sequence ID" value="MBU2692260.1"/>
    <property type="molecule type" value="Genomic_DNA"/>
</dbReference>
<feature type="transmembrane region" description="Helical" evidence="5">
    <location>
        <begin position="129"/>
        <end position="156"/>
    </location>
</feature>
<evidence type="ECO:0000313" key="7">
    <source>
        <dbReference type="Proteomes" id="UP000777784"/>
    </source>
</evidence>
<gene>
    <name evidence="6" type="ORF">KJ970_15160</name>
</gene>
<dbReference type="AlphaFoldDB" id="A0A948W7I0"/>
<protein>
    <submittedName>
        <fullName evidence="6">Isoprenylcysteine carboxylmethyltransferase family protein</fullName>
    </submittedName>
</protein>
<comment type="caution">
    <text evidence="6">The sequence shown here is derived from an EMBL/GenBank/DDBJ whole genome shotgun (WGS) entry which is preliminary data.</text>
</comment>
<reference evidence="6" key="1">
    <citation type="submission" date="2021-05" db="EMBL/GenBank/DDBJ databases">
        <title>Energy efficiency and biological interactions define the core microbiome of deep oligotrophic groundwater.</title>
        <authorList>
            <person name="Mehrshad M."/>
            <person name="Lopez-Fernandez M."/>
            <person name="Bell E."/>
            <person name="Bernier-Latmani R."/>
            <person name="Bertilsson S."/>
            <person name="Dopson M."/>
        </authorList>
    </citation>
    <scope>NUCLEOTIDE SEQUENCE</scope>
    <source>
        <strain evidence="6">Modern_marine.mb.64</strain>
    </source>
</reference>
<organism evidence="6 7">
    <name type="scientific">Eiseniibacteriota bacterium</name>
    <dbReference type="NCBI Taxonomy" id="2212470"/>
    <lineage>
        <taxon>Bacteria</taxon>
        <taxon>Candidatus Eiseniibacteriota</taxon>
    </lineage>
</organism>
<evidence type="ECO:0000313" key="6">
    <source>
        <dbReference type="EMBL" id="MBU2692260.1"/>
    </source>
</evidence>
<keyword evidence="3 5" id="KW-1133">Transmembrane helix</keyword>
<dbReference type="InterPro" id="IPR007318">
    <property type="entry name" value="Phopholipid_MeTrfase"/>
</dbReference>
<dbReference type="GO" id="GO:0012505">
    <property type="term" value="C:endomembrane system"/>
    <property type="evidence" value="ECO:0007669"/>
    <property type="project" value="UniProtKB-SubCell"/>
</dbReference>
<evidence type="ECO:0000256" key="5">
    <source>
        <dbReference type="SAM" id="Phobius"/>
    </source>
</evidence>
<keyword evidence="4 5" id="KW-0472">Membrane</keyword>
<keyword evidence="2 5" id="KW-0812">Transmembrane</keyword>
<accession>A0A948W7I0</accession>
<feature type="transmembrane region" description="Helical" evidence="5">
    <location>
        <begin position="6"/>
        <end position="30"/>
    </location>
</feature>
<evidence type="ECO:0000256" key="4">
    <source>
        <dbReference type="ARBA" id="ARBA00023136"/>
    </source>
</evidence>
<evidence type="ECO:0000256" key="1">
    <source>
        <dbReference type="ARBA" id="ARBA00004127"/>
    </source>
</evidence>
<comment type="subcellular location">
    <subcellularLocation>
        <location evidence="1">Endomembrane system</location>
        <topology evidence="1">Multi-pass membrane protein</topology>
    </subcellularLocation>
</comment>
<name>A0A948W7I0_UNCEI</name>
<feature type="transmembrane region" description="Helical" evidence="5">
    <location>
        <begin position="39"/>
        <end position="59"/>
    </location>
</feature>
<evidence type="ECO:0000256" key="2">
    <source>
        <dbReference type="ARBA" id="ARBA00022692"/>
    </source>
</evidence>
<dbReference type="Proteomes" id="UP000777784">
    <property type="component" value="Unassembled WGS sequence"/>
</dbReference>
<evidence type="ECO:0000256" key="3">
    <source>
        <dbReference type="ARBA" id="ARBA00022989"/>
    </source>
</evidence>
<feature type="transmembrane region" description="Helical" evidence="5">
    <location>
        <begin position="71"/>
        <end position="90"/>
    </location>
</feature>
<sequence>METIAYYLALVCVMAVPAALASWFVLHLLAPWLRRAGPIAVRAATVAVILAVMGAVFLIRQPVLRQHFGVQVPLVGVAVIFFGVSSYLRTRILRQIPMRMMLDLPKMAGQDAGKLITGGIYSRMRHPGYVAMAFAVAAAALFTNYLAMYVVALAYMPLIGLVAVLDERELATRFPGEYRAYCARVPRFIPRFSASGRHGGKDAP</sequence>
<proteinExistence type="predicted"/>
<dbReference type="Pfam" id="PF04191">
    <property type="entry name" value="PEMT"/>
    <property type="match status" value="1"/>
</dbReference>